<evidence type="ECO:0000313" key="3">
    <source>
        <dbReference type="Proteomes" id="UP000694407"/>
    </source>
</evidence>
<feature type="region of interest" description="Disordered" evidence="1">
    <location>
        <begin position="112"/>
        <end position="207"/>
    </location>
</feature>
<gene>
    <name evidence="2" type="primary">C19orf84</name>
</gene>
<dbReference type="OrthoDB" id="9450965at2759"/>
<reference evidence="2" key="2">
    <citation type="submission" date="2025-09" db="UniProtKB">
        <authorList>
            <consortium name="Ensembl"/>
        </authorList>
    </citation>
    <scope>IDENTIFICATION</scope>
</reference>
<organism evidence="2 3">
    <name type="scientific">Marmota marmota marmota</name>
    <name type="common">Alpine marmot</name>
    <dbReference type="NCBI Taxonomy" id="9994"/>
    <lineage>
        <taxon>Eukaryota</taxon>
        <taxon>Metazoa</taxon>
        <taxon>Chordata</taxon>
        <taxon>Craniata</taxon>
        <taxon>Vertebrata</taxon>
        <taxon>Euteleostomi</taxon>
        <taxon>Mammalia</taxon>
        <taxon>Eutheria</taxon>
        <taxon>Euarchontoglires</taxon>
        <taxon>Glires</taxon>
        <taxon>Rodentia</taxon>
        <taxon>Sciuromorpha</taxon>
        <taxon>Sciuridae</taxon>
        <taxon>Xerinae</taxon>
        <taxon>Marmotini</taxon>
        <taxon>Marmota</taxon>
    </lineage>
</organism>
<dbReference type="InterPro" id="IPR040606">
    <property type="entry name" value="C19orf84"/>
</dbReference>
<reference evidence="2" key="1">
    <citation type="submission" date="2025-08" db="UniProtKB">
        <authorList>
            <consortium name="Ensembl"/>
        </authorList>
    </citation>
    <scope>IDENTIFICATION</scope>
</reference>
<feature type="compositionally biased region" description="Low complexity" evidence="1">
    <location>
        <begin position="137"/>
        <end position="150"/>
    </location>
</feature>
<accession>A0A8C5YVN7</accession>
<dbReference type="Proteomes" id="UP000694407">
    <property type="component" value="Unplaced"/>
</dbReference>
<dbReference type="Pfam" id="PF17703">
    <property type="entry name" value="C19orf84"/>
    <property type="match status" value="1"/>
</dbReference>
<evidence type="ECO:0000256" key="1">
    <source>
        <dbReference type="SAM" id="MobiDB-lite"/>
    </source>
</evidence>
<dbReference type="GeneTree" id="ENSGT00660000097488"/>
<protein>
    <submittedName>
        <fullName evidence="2">Chromosome 19 open reading frame 84</fullName>
    </submittedName>
</protein>
<feature type="compositionally biased region" description="Pro residues" evidence="1">
    <location>
        <begin position="171"/>
        <end position="181"/>
    </location>
</feature>
<dbReference type="AlphaFoldDB" id="A0A8C5YVN7"/>
<sequence>MSRPRPSVPSPGRIHAKLMEETPVKMEQLKNGPAGSEGNSLPLLTPGAEGWSPVSIPALPPSLVGTPHPAHLGLPEHLASVTVPIRLDALSYLLHSALMGAYSLQQSFPSCSCSPQACHTQPGVAKRPFRGRGGWGVPRRPTRGQGQSRRGPGRAEQPERDRAGVPWAGPKTPPVTPPSPPTLLAQDGKREPLLDPTPAAEDWETEY</sequence>
<keyword evidence="3" id="KW-1185">Reference proteome</keyword>
<proteinExistence type="predicted"/>
<feature type="compositionally biased region" description="Low complexity" evidence="1">
    <location>
        <begin position="1"/>
        <end position="13"/>
    </location>
</feature>
<dbReference type="Ensembl" id="ENSMMMT00000005537.1">
    <property type="protein sequence ID" value="ENSMMMP00000004858.1"/>
    <property type="gene ID" value="ENSMMMG00000004451.1"/>
</dbReference>
<evidence type="ECO:0000313" key="2">
    <source>
        <dbReference type="Ensembl" id="ENSMMMP00000004858.1"/>
    </source>
</evidence>
<feature type="region of interest" description="Disordered" evidence="1">
    <location>
        <begin position="1"/>
        <end position="22"/>
    </location>
</feature>
<name>A0A8C5YVN7_MARMA</name>